<dbReference type="EMBL" id="RKMK01000005">
    <property type="protein sequence ID" value="RXH01020.1"/>
    <property type="molecule type" value="Genomic_DNA"/>
</dbReference>
<evidence type="ECO:0000313" key="2">
    <source>
        <dbReference type="Proteomes" id="UP000290174"/>
    </source>
</evidence>
<gene>
    <name evidence="1" type="ORF">EAS61_08285</name>
</gene>
<comment type="caution">
    <text evidence="1">The sequence shown here is derived from an EMBL/GenBank/DDBJ whole genome shotgun (WGS) entry which is preliminary data.</text>
</comment>
<accession>A0A4Q0QV57</accession>
<protein>
    <submittedName>
        <fullName evidence="1">Uncharacterized protein</fullName>
    </submittedName>
</protein>
<evidence type="ECO:0000313" key="1">
    <source>
        <dbReference type="EMBL" id="RXH01020.1"/>
    </source>
</evidence>
<dbReference type="Proteomes" id="UP000290174">
    <property type="component" value="Unassembled WGS sequence"/>
</dbReference>
<reference evidence="1 2" key="1">
    <citation type="submission" date="2018-11" db="EMBL/GenBank/DDBJ databases">
        <title>Bradyrhizobium sp. nov., isolated from effective nodules of peanut in China.</title>
        <authorList>
            <person name="Li Y."/>
        </authorList>
    </citation>
    <scope>NUCLEOTIDE SEQUENCE [LARGE SCALE GENOMIC DNA]</scope>
    <source>
        <strain evidence="1 2">CCBAU 51770</strain>
    </source>
</reference>
<name>A0A4Q0QV57_9BRAD</name>
<sequence length="136" mass="15498">MRGPFGPRFYFATPVVSRTRYSLGDAEHRPVALLRRAEPQKATQRDADTWAPAQERTAEALRCVRGTRQKLMRYHFSTPSLRGARDKIAKQFCRRCDEAIQGRSAIAADPLLSPSAHFFLESAVSHPLTRMELRRT</sequence>
<proteinExistence type="predicted"/>
<dbReference type="AlphaFoldDB" id="A0A4Q0QV57"/>
<organism evidence="1 2">
    <name type="scientific">Bradyrhizobium zhanjiangense</name>
    <dbReference type="NCBI Taxonomy" id="1325107"/>
    <lineage>
        <taxon>Bacteria</taxon>
        <taxon>Pseudomonadati</taxon>
        <taxon>Pseudomonadota</taxon>
        <taxon>Alphaproteobacteria</taxon>
        <taxon>Hyphomicrobiales</taxon>
        <taxon>Nitrobacteraceae</taxon>
        <taxon>Bradyrhizobium</taxon>
    </lineage>
</organism>